<dbReference type="OrthoDB" id="3479at2"/>
<dbReference type="KEGG" id="pna:Pnap_4273"/>
<proteinExistence type="predicted"/>
<keyword evidence="2" id="KW-1185">Reference proteome</keyword>
<evidence type="ECO:0000313" key="2">
    <source>
        <dbReference type="Proteomes" id="UP000000644"/>
    </source>
</evidence>
<sequence length="551" mass="61322">MNDQPTCSIYNNAFWLLGATTRDARLSIIEKSEERSLHEDPDKCQKAKSDLTNPRARIAAEVSWLPGVSPRMAGKLVSDLASNPLEIASQTGLPELARANLMSSALELAHSDSLTSKTMARFMRELGEVADDIDTDAVLRDINEDRSVAGFPEVRDLGVLEDELEQQKKKYKSALKNALNNMPSALLVETMFLLVNETTGNGEQAAPPLIDDLVDSYEVETQGFLTKEEEKIDKLVEGALTAAPSGARSVDPFLEKVELVVHSWSQVIKPIQVSMKSRGLEHKNSLKIGYTIRNLGLELYNTHNLLPQSQRTTALLLKFFGDMPEFKEQVQTDANTLARFKNEAAKSELEDAERRRLITFKAQVGLVFKDELSISPDGIRWKDKHYDLEAINGIRWGAIKKSVNGIPTGTDYTIAFGDERGSSEVSISKEATYSQFVNCLWRGVGVRLLFEMAKGLKDGRTFSFGDIEVEDVAVKIERHKFLGFAETVRLPISQIKIWSSDGKFIVGASNDSKVYSSASYMHHWNTHVLEHLMRTSLEKGSRGGLSSCFLS</sequence>
<reference evidence="2" key="1">
    <citation type="journal article" date="2009" name="Environ. Microbiol.">
        <title>The genome of Polaromonas naphthalenivorans strain CJ2, isolated from coal tar-contaminated sediment, reveals physiological and metabolic versatility and evolution through extensive horizontal gene transfer.</title>
        <authorList>
            <person name="Yagi J.M."/>
            <person name="Sims D."/>
            <person name="Brettin T."/>
            <person name="Bruce D."/>
            <person name="Madsen E.L."/>
        </authorList>
    </citation>
    <scope>NUCLEOTIDE SEQUENCE [LARGE SCALE GENOMIC DNA]</scope>
    <source>
        <strain evidence="2">CJ2</strain>
        <plasmid evidence="2">Plasmid pPNAP01</plasmid>
    </source>
</reference>
<dbReference type="RefSeq" id="WP_011797929.1">
    <property type="nucleotide sequence ID" value="NC_008757.1"/>
</dbReference>
<accession>A1VV78</accession>
<protein>
    <submittedName>
        <fullName evidence="1">Uncharacterized protein</fullName>
    </submittedName>
</protein>
<evidence type="ECO:0000313" key="1">
    <source>
        <dbReference type="EMBL" id="ABM39556.1"/>
    </source>
</evidence>
<dbReference type="EMBL" id="CP000530">
    <property type="protein sequence ID" value="ABM39556.1"/>
    <property type="molecule type" value="Genomic_DNA"/>
</dbReference>
<dbReference type="HOGENOM" id="CLU_494205_0_0_4"/>
<dbReference type="Proteomes" id="UP000000644">
    <property type="component" value="Plasmid pPNAP01"/>
</dbReference>
<keyword evidence="1" id="KW-0614">Plasmid</keyword>
<name>A1VV78_POLNA</name>
<organism evidence="1 2">
    <name type="scientific">Polaromonas naphthalenivorans (strain CJ2)</name>
    <dbReference type="NCBI Taxonomy" id="365044"/>
    <lineage>
        <taxon>Bacteria</taxon>
        <taxon>Pseudomonadati</taxon>
        <taxon>Pseudomonadota</taxon>
        <taxon>Betaproteobacteria</taxon>
        <taxon>Burkholderiales</taxon>
        <taxon>Comamonadaceae</taxon>
        <taxon>Polaromonas</taxon>
    </lineage>
</organism>
<dbReference type="AlphaFoldDB" id="A1VV78"/>
<gene>
    <name evidence="1" type="ordered locus">Pnap_4273</name>
</gene>
<geneLocation type="plasmid" evidence="1 2">
    <name>pPNAP01</name>
</geneLocation>